<evidence type="ECO:0000256" key="1">
    <source>
        <dbReference type="SAM" id="MobiDB-lite"/>
    </source>
</evidence>
<dbReference type="EMBL" id="PVWP01000001">
    <property type="protein sequence ID" value="PSB39106.1"/>
    <property type="molecule type" value="Genomic_DNA"/>
</dbReference>
<comment type="caution">
    <text evidence="4">The sequence shown here is derived from an EMBL/GenBank/DDBJ whole genome shotgun (WGS) entry which is preliminary data.</text>
</comment>
<keyword evidence="2" id="KW-1133">Transmembrane helix</keyword>
<reference evidence="4 5" key="1">
    <citation type="submission" date="2018-03" db="EMBL/GenBank/DDBJ databases">
        <title>The ancient ancestry and fast evolution of plastids.</title>
        <authorList>
            <person name="Moore K.R."/>
            <person name="Magnabosco C."/>
            <person name="Momper L."/>
            <person name="Gold D.A."/>
            <person name="Bosak T."/>
            <person name="Fournier G.P."/>
        </authorList>
    </citation>
    <scope>NUCLEOTIDE SEQUENCE [LARGE SCALE GENOMIC DNA]</scope>
    <source>
        <strain evidence="4 5">CCALA 015</strain>
    </source>
</reference>
<evidence type="ECO:0000313" key="5">
    <source>
        <dbReference type="Proteomes" id="UP000238218"/>
    </source>
</evidence>
<dbReference type="CDD" id="cd06225">
    <property type="entry name" value="HAMP"/>
    <property type="match status" value="1"/>
</dbReference>
<keyword evidence="5" id="KW-1185">Reference proteome</keyword>
<proteinExistence type="predicted"/>
<dbReference type="SMART" id="SM00304">
    <property type="entry name" value="HAMP"/>
    <property type="match status" value="1"/>
</dbReference>
<evidence type="ECO:0000259" key="3">
    <source>
        <dbReference type="PROSITE" id="PS50885"/>
    </source>
</evidence>
<accession>A0ABX5FBC3</accession>
<dbReference type="Pfam" id="PF00672">
    <property type="entry name" value="HAMP"/>
    <property type="match status" value="1"/>
</dbReference>
<dbReference type="InterPro" id="IPR003660">
    <property type="entry name" value="HAMP_dom"/>
</dbReference>
<dbReference type="PROSITE" id="PS50885">
    <property type="entry name" value="HAMP"/>
    <property type="match status" value="1"/>
</dbReference>
<dbReference type="SUPFAM" id="SSF158472">
    <property type="entry name" value="HAMP domain-like"/>
    <property type="match status" value="1"/>
</dbReference>
<sequence length="491" mass="53262">MRLMILGISGPLVSLAIFLALATIGSIRLAQKARIEISTMFDHDNLSSLAVTTSIIRKSAEEFSRVIREDSKDLRRALAPLRMDTEGRLSWKGRPLTREQAPALLNNQLRLPLALLRERAAVYYRDPSGTWRRLTGITSQGLALEPGAPAMPATVDDFEHLFKGAPAAEMSRSAMLQLDGEWRMARLTVLSGRQPGEGHLALLVDVSTQAASKLLAAGSSLFPAETHQAAFFGITPTGGLYCSYQTQDTQACIDLALALRQNGGIPDPRTLGHSEPFERKAMVRPPGSTTPVLQHLYIAAFPEWNWLAVVSVEEEALADALLPMQEAKDEMVRRLVVLTLILISASGVAAWLIARGIRRELRELATAADAIADGKDHQALTYPADDAIGRLVRAFNRMSGAVADRENSLRDQIRQMEININASELQGQVCSILNDPGFEQLSARARAMRQRRLEQISASGPSASADAGSAGDRPPPGEGRDRAEPAGRSSG</sequence>
<dbReference type="Proteomes" id="UP000238218">
    <property type="component" value="Unassembled WGS sequence"/>
</dbReference>
<evidence type="ECO:0000313" key="4">
    <source>
        <dbReference type="EMBL" id="PSB39106.1"/>
    </source>
</evidence>
<organism evidence="4 5">
    <name type="scientific">Aphanothece cf. minutissima CCALA 015</name>
    <dbReference type="NCBI Taxonomy" id="2107695"/>
    <lineage>
        <taxon>Bacteria</taxon>
        <taxon>Bacillati</taxon>
        <taxon>Cyanobacteriota</taxon>
        <taxon>Cyanophyceae</taxon>
        <taxon>Oscillatoriophycideae</taxon>
        <taxon>Chroococcales</taxon>
        <taxon>Aphanothecaceae</taxon>
        <taxon>Aphanothece</taxon>
    </lineage>
</organism>
<protein>
    <recommendedName>
        <fullName evidence="3">HAMP domain-containing protein</fullName>
    </recommendedName>
</protein>
<evidence type="ECO:0000256" key="2">
    <source>
        <dbReference type="SAM" id="Phobius"/>
    </source>
</evidence>
<feature type="transmembrane region" description="Helical" evidence="2">
    <location>
        <begin position="335"/>
        <end position="354"/>
    </location>
</feature>
<feature type="domain" description="HAMP" evidence="3">
    <location>
        <begin position="355"/>
        <end position="407"/>
    </location>
</feature>
<feature type="compositionally biased region" description="Low complexity" evidence="1">
    <location>
        <begin position="457"/>
        <end position="472"/>
    </location>
</feature>
<gene>
    <name evidence="4" type="ORF">C7B81_00160</name>
</gene>
<name>A0ABX5FBC3_9CHRO</name>
<keyword evidence="2" id="KW-0472">Membrane</keyword>
<feature type="region of interest" description="Disordered" evidence="1">
    <location>
        <begin position="449"/>
        <end position="491"/>
    </location>
</feature>
<keyword evidence="2" id="KW-0812">Transmembrane</keyword>
<dbReference type="Gene3D" id="6.10.340.10">
    <property type="match status" value="1"/>
</dbReference>